<dbReference type="InterPro" id="IPR005467">
    <property type="entry name" value="His_kinase_dom"/>
</dbReference>
<evidence type="ECO:0000259" key="11">
    <source>
        <dbReference type="PROSITE" id="PS50112"/>
    </source>
</evidence>
<dbReference type="KEGG" id="adin:H7849_09190"/>
<dbReference type="Pfam" id="PF00512">
    <property type="entry name" value="HisKA"/>
    <property type="match status" value="1"/>
</dbReference>
<keyword evidence="4" id="KW-0808">Transferase</keyword>
<dbReference type="InterPro" id="IPR003661">
    <property type="entry name" value="HisK_dim/P_dom"/>
</dbReference>
<evidence type="ECO:0000256" key="8">
    <source>
        <dbReference type="ARBA" id="ARBA00023012"/>
    </source>
</evidence>
<dbReference type="SMART" id="SM00388">
    <property type="entry name" value="HisKA"/>
    <property type="match status" value="1"/>
</dbReference>
<organism evidence="12 13">
    <name type="scientific">Alloacidobacterium dinghuense</name>
    <dbReference type="NCBI Taxonomy" id="2763107"/>
    <lineage>
        <taxon>Bacteria</taxon>
        <taxon>Pseudomonadati</taxon>
        <taxon>Acidobacteriota</taxon>
        <taxon>Terriglobia</taxon>
        <taxon>Terriglobales</taxon>
        <taxon>Acidobacteriaceae</taxon>
        <taxon>Alloacidobacterium</taxon>
    </lineage>
</organism>
<dbReference type="PROSITE" id="PS50112">
    <property type="entry name" value="PAS"/>
    <property type="match status" value="1"/>
</dbReference>
<keyword evidence="13" id="KW-1185">Reference proteome</keyword>
<accession>A0A7G8BND4</accession>
<evidence type="ECO:0000256" key="3">
    <source>
        <dbReference type="ARBA" id="ARBA00022553"/>
    </source>
</evidence>
<keyword evidence="3" id="KW-0597">Phosphoprotein</keyword>
<dbReference type="SMART" id="SM00387">
    <property type="entry name" value="HATPase_c"/>
    <property type="match status" value="1"/>
</dbReference>
<dbReference type="PROSITE" id="PS50109">
    <property type="entry name" value="HIS_KIN"/>
    <property type="match status" value="1"/>
</dbReference>
<dbReference type="InterPro" id="IPR036890">
    <property type="entry name" value="HATPase_C_sf"/>
</dbReference>
<evidence type="ECO:0000313" key="13">
    <source>
        <dbReference type="Proteomes" id="UP000515312"/>
    </source>
</evidence>
<proteinExistence type="predicted"/>
<dbReference type="PROSITE" id="PS51257">
    <property type="entry name" value="PROKAR_LIPOPROTEIN"/>
    <property type="match status" value="1"/>
</dbReference>
<gene>
    <name evidence="12" type="ORF">H7849_09190</name>
</gene>
<keyword evidence="9" id="KW-0812">Transmembrane</keyword>
<dbReference type="GO" id="GO:0000155">
    <property type="term" value="F:phosphorelay sensor kinase activity"/>
    <property type="evidence" value="ECO:0007669"/>
    <property type="project" value="InterPro"/>
</dbReference>
<keyword evidence="6" id="KW-0418">Kinase</keyword>
<keyword evidence="9" id="KW-0472">Membrane</keyword>
<dbReference type="Proteomes" id="UP000515312">
    <property type="component" value="Chromosome"/>
</dbReference>
<dbReference type="InterPro" id="IPR000014">
    <property type="entry name" value="PAS"/>
</dbReference>
<dbReference type="NCBIfam" id="TIGR00229">
    <property type="entry name" value="sensory_box"/>
    <property type="match status" value="1"/>
</dbReference>
<feature type="transmembrane region" description="Helical" evidence="9">
    <location>
        <begin position="6"/>
        <end position="27"/>
    </location>
</feature>
<dbReference type="InterPro" id="IPR035965">
    <property type="entry name" value="PAS-like_dom_sf"/>
</dbReference>
<protein>
    <recommendedName>
        <fullName evidence="2">histidine kinase</fullName>
        <ecNumber evidence="2">2.7.13.3</ecNumber>
    </recommendedName>
</protein>
<dbReference type="SUPFAM" id="SSF55874">
    <property type="entry name" value="ATPase domain of HSP90 chaperone/DNA topoisomerase II/histidine kinase"/>
    <property type="match status" value="1"/>
</dbReference>
<dbReference type="RefSeq" id="WP_186745897.1">
    <property type="nucleotide sequence ID" value="NZ_CP060394.1"/>
</dbReference>
<dbReference type="EMBL" id="CP060394">
    <property type="protein sequence ID" value="QNI34054.1"/>
    <property type="molecule type" value="Genomic_DNA"/>
</dbReference>
<dbReference type="SUPFAM" id="SSF47384">
    <property type="entry name" value="Homodimeric domain of signal transducing histidine kinase"/>
    <property type="match status" value="1"/>
</dbReference>
<dbReference type="Gene3D" id="1.10.287.130">
    <property type="match status" value="1"/>
</dbReference>
<dbReference type="Pfam" id="PF02518">
    <property type="entry name" value="HATPase_c"/>
    <property type="match status" value="1"/>
</dbReference>
<keyword evidence="5" id="KW-0547">Nucleotide-binding</keyword>
<dbReference type="Gene3D" id="3.30.450.20">
    <property type="entry name" value="PAS domain"/>
    <property type="match status" value="1"/>
</dbReference>
<dbReference type="PANTHER" id="PTHR43065">
    <property type="entry name" value="SENSOR HISTIDINE KINASE"/>
    <property type="match status" value="1"/>
</dbReference>
<evidence type="ECO:0000256" key="2">
    <source>
        <dbReference type="ARBA" id="ARBA00012438"/>
    </source>
</evidence>
<dbReference type="CDD" id="cd00082">
    <property type="entry name" value="HisKA"/>
    <property type="match status" value="1"/>
</dbReference>
<evidence type="ECO:0000259" key="10">
    <source>
        <dbReference type="PROSITE" id="PS50109"/>
    </source>
</evidence>
<evidence type="ECO:0000256" key="6">
    <source>
        <dbReference type="ARBA" id="ARBA00022777"/>
    </source>
</evidence>
<sequence>MRLKTKLVVAITVWVFVVVVVLSCVYFRQVLQLHIDQSYKSTDIIAHQVQSATRQAIENGTRNLVINANDPVQLRAAIAKALRSDPALKALLSSVIIYSPAVYDVAIADGSGLAYLSTDQSQEDKPVQVRPEYSSLQRATIPQIWSVVFGPPILYNVSVSLERPAQGQTVATVHVGVRTTFVSENFRPWLEETAELLVVMILATLITSVFVANLAFQPIEDISLRLDALTQMQLPEAEPAGGELETGDSRDSSDTVVQVSHKIERLGRRMRNVEEVFSAMKENLDQILSNLQDGMMLFTHDARAVLVSNSVERFLGVERDRILGAKVPDIFDRTTVLGRIVREAFDRGISLVQEEITTETDRRVEVSLDFIYDDRAPQQRQGLGALLTLHDIESVQEIESELELSRRMAAIGRLTSGVGHEVKNPINAIVVHLELLRNKMNAQDSPAFRHLDVIQNEIQRLDRVVQTLVDFSRPVELKLHDQDLRRIVNAVLMLASVELETRGVRVVNESPARPVIVKVDADLMQQALLNVVLNGAQAMADGGTLRVRLTEDPRWVFLSVSDEGEGIPDDIRSKIFNLYFTTKKEGSGIGLAMTYRIIQLHNGQVDVESHVGQGTTFTLKIPVAFPSEVKLRGHLEADAATGTPISKEPWG</sequence>
<dbReference type="InterPro" id="IPR003594">
    <property type="entry name" value="HATPase_dom"/>
</dbReference>
<keyword evidence="7" id="KW-0067">ATP-binding</keyword>
<comment type="catalytic activity">
    <reaction evidence="1">
        <text>ATP + protein L-histidine = ADP + protein N-phospho-L-histidine.</text>
        <dbReference type="EC" id="2.7.13.3"/>
    </reaction>
</comment>
<evidence type="ECO:0000313" key="12">
    <source>
        <dbReference type="EMBL" id="QNI34054.1"/>
    </source>
</evidence>
<reference evidence="12 13" key="1">
    <citation type="submission" date="2020-08" db="EMBL/GenBank/DDBJ databases">
        <title>Edaphobacter telluris sp. nov. and Acidobacterium dinghuensis sp. nov., two acidobacteria isolated from forest soil.</title>
        <authorList>
            <person name="Fu J."/>
            <person name="Qiu L."/>
        </authorList>
    </citation>
    <scope>NUCLEOTIDE SEQUENCE [LARGE SCALE GENOMIC DNA]</scope>
    <source>
        <strain evidence="12">4Y35</strain>
    </source>
</reference>
<dbReference type="EC" id="2.7.13.3" evidence="2"/>
<dbReference type="PANTHER" id="PTHR43065:SF10">
    <property type="entry name" value="PEROXIDE STRESS-ACTIVATED HISTIDINE KINASE MAK3"/>
    <property type="match status" value="1"/>
</dbReference>
<feature type="domain" description="PAS" evidence="11">
    <location>
        <begin position="280"/>
        <end position="324"/>
    </location>
</feature>
<evidence type="ECO:0000256" key="7">
    <source>
        <dbReference type="ARBA" id="ARBA00022840"/>
    </source>
</evidence>
<feature type="domain" description="Histidine kinase" evidence="10">
    <location>
        <begin position="417"/>
        <end position="625"/>
    </location>
</feature>
<evidence type="ECO:0000256" key="1">
    <source>
        <dbReference type="ARBA" id="ARBA00000085"/>
    </source>
</evidence>
<evidence type="ECO:0000256" key="5">
    <source>
        <dbReference type="ARBA" id="ARBA00022741"/>
    </source>
</evidence>
<dbReference type="InterPro" id="IPR004358">
    <property type="entry name" value="Sig_transdc_His_kin-like_C"/>
</dbReference>
<dbReference type="AlphaFoldDB" id="A0A7G8BND4"/>
<keyword evidence="9" id="KW-1133">Transmembrane helix</keyword>
<dbReference type="PRINTS" id="PR00344">
    <property type="entry name" value="BCTRLSENSOR"/>
</dbReference>
<dbReference type="Gene3D" id="3.30.565.10">
    <property type="entry name" value="Histidine kinase-like ATPase, C-terminal domain"/>
    <property type="match status" value="1"/>
</dbReference>
<dbReference type="InterPro" id="IPR036097">
    <property type="entry name" value="HisK_dim/P_sf"/>
</dbReference>
<evidence type="ECO:0000256" key="4">
    <source>
        <dbReference type="ARBA" id="ARBA00022679"/>
    </source>
</evidence>
<dbReference type="SUPFAM" id="SSF55785">
    <property type="entry name" value="PYP-like sensor domain (PAS domain)"/>
    <property type="match status" value="1"/>
</dbReference>
<keyword evidence="8" id="KW-0902">Two-component regulatory system</keyword>
<dbReference type="GO" id="GO:0005524">
    <property type="term" value="F:ATP binding"/>
    <property type="evidence" value="ECO:0007669"/>
    <property type="project" value="UniProtKB-KW"/>
</dbReference>
<evidence type="ECO:0000256" key="9">
    <source>
        <dbReference type="SAM" id="Phobius"/>
    </source>
</evidence>
<name>A0A7G8BND4_9BACT</name>